<dbReference type="eggNOG" id="COG1673">
    <property type="taxonomic scope" value="Bacteria"/>
</dbReference>
<protein>
    <recommendedName>
        <fullName evidence="1">Restriction endonuclease type IV Mrr domain-containing protein</fullName>
    </recommendedName>
</protein>
<evidence type="ECO:0000313" key="3">
    <source>
        <dbReference type="Proteomes" id="UP000003561"/>
    </source>
</evidence>
<evidence type="ECO:0000259" key="1">
    <source>
        <dbReference type="Pfam" id="PF04471"/>
    </source>
</evidence>
<proteinExistence type="predicted"/>
<comment type="caution">
    <text evidence="2">The sequence shown here is derived from an EMBL/GenBank/DDBJ whole genome shotgun (WGS) entry which is preliminary data.</text>
</comment>
<accession>C0FWR6</accession>
<dbReference type="EMBL" id="ACFY01000137">
    <property type="protein sequence ID" value="EEG92976.1"/>
    <property type="molecule type" value="Genomic_DNA"/>
</dbReference>
<feature type="domain" description="Restriction endonuclease type IV Mrr" evidence="1">
    <location>
        <begin position="76"/>
        <end position="187"/>
    </location>
</feature>
<dbReference type="Gene3D" id="3.40.91.30">
    <property type="match status" value="1"/>
</dbReference>
<dbReference type="SUPFAM" id="SSF52980">
    <property type="entry name" value="Restriction endonuclease-like"/>
    <property type="match status" value="1"/>
</dbReference>
<reference evidence="2 3" key="1">
    <citation type="submission" date="2009-02" db="EMBL/GenBank/DDBJ databases">
        <authorList>
            <person name="Fulton L."/>
            <person name="Clifton S."/>
            <person name="Fulton B."/>
            <person name="Xu J."/>
            <person name="Minx P."/>
            <person name="Pepin K.H."/>
            <person name="Johnson M."/>
            <person name="Bhonagiri V."/>
            <person name="Nash W.E."/>
            <person name="Mardis E.R."/>
            <person name="Wilson R.K."/>
        </authorList>
    </citation>
    <scope>NUCLEOTIDE SEQUENCE [LARGE SCALE GENOMIC DNA]</scope>
    <source>
        <strain evidence="2 3">DSM 16841</strain>
    </source>
</reference>
<dbReference type="GO" id="GO:0004519">
    <property type="term" value="F:endonuclease activity"/>
    <property type="evidence" value="ECO:0007669"/>
    <property type="project" value="InterPro"/>
</dbReference>
<dbReference type="InterPro" id="IPR007560">
    <property type="entry name" value="Restrct_endonuc_IV_Mrr"/>
</dbReference>
<gene>
    <name evidence="2" type="ORF">ROSEINA2194_03195</name>
</gene>
<dbReference type="GO" id="GO:0009307">
    <property type="term" value="P:DNA restriction-modification system"/>
    <property type="evidence" value="ECO:0007669"/>
    <property type="project" value="InterPro"/>
</dbReference>
<dbReference type="InterPro" id="IPR011335">
    <property type="entry name" value="Restrct_endonuc-II-like"/>
</dbReference>
<dbReference type="Proteomes" id="UP000003561">
    <property type="component" value="Unassembled WGS sequence"/>
</dbReference>
<sequence length="320" mass="35465">MVEAGLLEEPQYLHLKATTFGMEFANTLPLTDKNVYMEEINSKENIVAETKKNPSENDLFERLSAAALDPLAEGKASGVAFEEEIAKVFRYMGFEAKRVGGPGNTDVVVRWIDDEGKKVTAIVDAKSKSSGQVSHNDVSDVAIDAHKEKNNADYVAIVGAGFSGDTIKNFASRKKVALITDQELIDIAKKAEELGLNLQEIAIIFQSPDGKSRLQELISTKQREQNLIELIVATFRKEQEMLESISARDMFLLLRMTDNSPSLEEILNVFSLLSTDEIDVLEMNKQASAKENTTYTMKNAKATVNRLKMIANAIEKGIEK</sequence>
<dbReference type="Pfam" id="PF04471">
    <property type="entry name" value="Mrr_cat"/>
    <property type="match status" value="1"/>
</dbReference>
<evidence type="ECO:0000313" key="2">
    <source>
        <dbReference type="EMBL" id="EEG92976.1"/>
    </source>
</evidence>
<reference evidence="2 3" key="2">
    <citation type="submission" date="2009-03" db="EMBL/GenBank/DDBJ databases">
        <title>Draft genome sequence of Roseburia inulinivorans (DSM 16841).</title>
        <authorList>
            <person name="Sudarsanam P."/>
            <person name="Ley R."/>
            <person name="Guruge J."/>
            <person name="Turnbaugh P.J."/>
            <person name="Mahowald M."/>
            <person name="Liep D."/>
            <person name="Gordon J."/>
        </authorList>
    </citation>
    <scope>NUCLEOTIDE SEQUENCE [LARGE SCALE GENOMIC DNA]</scope>
    <source>
        <strain evidence="2 3">DSM 16841</strain>
    </source>
</reference>
<dbReference type="GO" id="GO:0003677">
    <property type="term" value="F:DNA binding"/>
    <property type="evidence" value="ECO:0007669"/>
    <property type="project" value="InterPro"/>
</dbReference>
<organism evidence="2 3">
    <name type="scientific">Roseburia inulinivorans DSM 16841</name>
    <dbReference type="NCBI Taxonomy" id="622312"/>
    <lineage>
        <taxon>Bacteria</taxon>
        <taxon>Bacillati</taxon>
        <taxon>Bacillota</taxon>
        <taxon>Clostridia</taxon>
        <taxon>Lachnospirales</taxon>
        <taxon>Lachnospiraceae</taxon>
        <taxon>Roseburia</taxon>
    </lineage>
</organism>
<name>C0FWR6_9FIRM</name>
<dbReference type="AlphaFoldDB" id="C0FWR6"/>